<gene>
    <name evidence="2" type="ORF">METZ01_LOCUS459124</name>
</gene>
<feature type="non-terminal residue" evidence="2">
    <location>
        <position position="110"/>
    </location>
</feature>
<keyword evidence="1" id="KW-1133">Transmembrane helix</keyword>
<dbReference type="AlphaFoldDB" id="A0A383AF90"/>
<feature type="transmembrane region" description="Helical" evidence="1">
    <location>
        <begin position="7"/>
        <end position="23"/>
    </location>
</feature>
<accession>A0A383AF90</accession>
<evidence type="ECO:0000256" key="1">
    <source>
        <dbReference type="SAM" id="Phobius"/>
    </source>
</evidence>
<proteinExistence type="predicted"/>
<evidence type="ECO:0000313" key="2">
    <source>
        <dbReference type="EMBL" id="SVE06270.1"/>
    </source>
</evidence>
<reference evidence="2" key="1">
    <citation type="submission" date="2018-05" db="EMBL/GenBank/DDBJ databases">
        <authorList>
            <person name="Lanie J.A."/>
            <person name="Ng W.-L."/>
            <person name="Kazmierczak K.M."/>
            <person name="Andrzejewski T.M."/>
            <person name="Davidsen T.M."/>
            <person name="Wayne K.J."/>
            <person name="Tettelin H."/>
            <person name="Glass J.I."/>
            <person name="Rusch D."/>
            <person name="Podicherti R."/>
            <person name="Tsui H.-C.T."/>
            <person name="Winkler M.E."/>
        </authorList>
    </citation>
    <scope>NUCLEOTIDE SEQUENCE</scope>
</reference>
<name>A0A383AF90_9ZZZZ</name>
<organism evidence="2">
    <name type="scientific">marine metagenome</name>
    <dbReference type="NCBI Taxonomy" id="408172"/>
    <lineage>
        <taxon>unclassified sequences</taxon>
        <taxon>metagenomes</taxon>
        <taxon>ecological metagenomes</taxon>
    </lineage>
</organism>
<dbReference type="EMBL" id="UINC01191563">
    <property type="protein sequence ID" value="SVE06270.1"/>
    <property type="molecule type" value="Genomic_DNA"/>
</dbReference>
<keyword evidence="1" id="KW-0472">Membrane</keyword>
<keyword evidence="1" id="KW-0812">Transmembrane</keyword>
<sequence>MKQKTRYFIFLILTAALIYAYVWDDIRVRDEVKEIQESLSTIDEQLKSGAKIMNEMNEIRQNFIENKNMLISYQISGSELLNEIERISDLANSMDIDIKNLEIDPRNTFP</sequence>
<protein>
    <submittedName>
        <fullName evidence="2">Uncharacterized protein</fullName>
    </submittedName>
</protein>